<dbReference type="EMBL" id="PFER01000035">
    <property type="protein sequence ID" value="PJE73488.1"/>
    <property type="molecule type" value="Genomic_DNA"/>
</dbReference>
<gene>
    <name evidence="1" type="ORF">COV02_02380</name>
</gene>
<sequence>MNILVEVKHRGKKYFLEMRVHASSIDEANRKFGLGLKKNGRCAECKVKPYSDSAAILKDKNEVDDQFWPFYNIYVKNKKTLDFFHDGGVVREIEARFLRGEFAKNIAESLREYFKAEYSLCDECFMEKYNTKEE</sequence>
<protein>
    <submittedName>
        <fullName evidence="1">Uncharacterized protein</fullName>
    </submittedName>
</protein>
<organism evidence="1 2">
    <name type="scientific">Candidatus Terrybacteria bacterium CG10_big_fil_rev_8_21_14_0_10_41_10</name>
    <dbReference type="NCBI Taxonomy" id="1975026"/>
    <lineage>
        <taxon>Bacteria</taxon>
        <taxon>Candidatus Terryibacteriota</taxon>
    </lineage>
</organism>
<dbReference type="AlphaFoldDB" id="A0A2M8LA57"/>
<proteinExistence type="predicted"/>
<evidence type="ECO:0000313" key="2">
    <source>
        <dbReference type="Proteomes" id="UP000230959"/>
    </source>
</evidence>
<dbReference type="Proteomes" id="UP000230959">
    <property type="component" value="Unassembled WGS sequence"/>
</dbReference>
<name>A0A2M8LA57_9BACT</name>
<comment type="caution">
    <text evidence="1">The sequence shown here is derived from an EMBL/GenBank/DDBJ whole genome shotgun (WGS) entry which is preliminary data.</text>
</comment>
<reference evidence="2" key="1">
    <citation type="submission" date="2017-09" db="EMBL/GenBank/DDBJ databases">
        <title>Depth-based differentiation of microbial function through sediment-hosted aquifers and enrichment of novel symbionts in the deep terrestrial subsurface.</title>
        <authorList>
            <person name="Probst A.J."/>
            <person name="Ladd B."/>
            <person name="Jarett J.K."/>
            <person name="Geller-Mcgrath D.E."/>
            <person name="Sieber C.M.K."/>
            <person name="Emerson J.B."/>
            <person name="Anantharaman K."/>
            <person name="Thomas B.C."/>
            <person name="Malmstrom R."/>
            <person name="Stieglmeier M."/>
            <person name="Klingl A."/>
            <person name="Woyke T."/>
            <person name="Ryan C.M."/>
            <person name="Banfield J.F."/>
        </authorList>
    </citation>
    <scope>NUCLEOTIDE SEQUENCE [LARGE SCALE GENOMIC DNA]</scope>
</reference>
<evidence type="ECO:0000313" key="1">
    <source>
        <dbReference type="EMBL" id="PJE73488.1"/>
    </source>
</evidence>
<accession>A0A2M8LA57</accession>